<dbReference type="InterPro" id="IPR002048">
    <property type="entry name" value="EF_hand_dom"/>
</dbReference>
<dbReference type="GO" id="GO:0005509">
    <property type="term" value="F:calcium ion binding"/>
    <property type="evidence" value="ECO:0007669"/>
    <property type="project" value="InterPro"/>
</dbReference>
<dbReference type="SUPFAM" id="SSF47473">
    <property type="entry name" value="EF-hand"/>
    <property type="match status" value="1"/>
</dbReference>
<reference evidence="5 6" key="1">
    <citation type="journal article" date="2024" name="Nat. Commun.">
        <title>Phylogenomics reveals the evolutionary origins of lichenization in chlorophyte algae.</title>
        <authorList>
            <person name="Puginier C."/>
            <person name="Libourel C."/>
            <person name="Otte J."/>
            <person name="Skaloud P."/>
            <person name="Haon M."/>
            <person name="Grisel S."/>
            <person name="Petersen M."/>
            <person name="Berrin J.G."/>
            <person name="Delaux P.M."/>
            <person name="Dal Grande F."/>
            <person name="Keller J."/>
        </authorList>
    </citation>
    <scope>NUCLEOTIDE SEQUENCE [LARGE SCALE GENOMIC DNA]</scope>
    <source>
        <strain evidence="5 6">SAG 245.80</strain>
    </source>
</reference>
<dbReference type="GO" id="GO:0019722">
    <property type="term" value="P:calcium-mediated signaling"/>
    <property type="evidence" value="ECO:0007669"/>
    <property type="project" value="InterPro"/>
</dbReference>
<keyword evidence="6" id="KW-1185">Reference proteome</keyword>
<dbReference type="CDD" id="cd00051">
    <property type="entry name" value="EFh"/>
    <property type="match status" value="2"/>
</dbReference>
<evidence type="ECO:0000313" key="5">
    <source>
        <dbReference type="EMBL" id="KAK9838312.1"/>
    </source>
</evidence>
<keyword evidence="1" id="KW-0677">Repeat</keyword>
<name>A0AAW1RXI7_9CHLO</name>
<dbReference type="PANTHER" id="PTHR23056:SF110">
    <property type="entry name" value="CALMODULIN"/>
    <property type="match status" value="1"/>
</dbReference>
<protein>
    <recommendedName>
        <fullName evidence="4">EF-hand domain-containing protein</fullName>
    </recommendedName>
</protein>
<dbReference type="Gene3D" id="1.10.238.10">
    <property type="entry name" value="EF-hand"/>
    <property type="match status" value="1"/>
</dbReference>
<dbReference type="InterPro" id="IPR018247">
    <property type="entry name" value="EF_Hand_1_Ca_BS"/>
</dbReference>
<evidence type="ECO:0000256" key="3">
    <source>
        <dbReference type="ARBA" id="ARBA00023774"/>
    </source>
</evidence>
<comment type="caution">
    <text evidence="5">The sequence shown here is derived from an EMBL/GenBank/DDBJ whole genome shotgun (WGS) entry which is preliminary data.</text>
</comment>
<dbReference type="PANTHER" id="PTHR23056">
    <property type="entry name" value="CALCINEURIN B"/>
    <property type="match status" value="1"/>
</dbReference>
<organism evidence="5 6">
    <name type="scientific">Elliptochloris bilobata</name>
    <dbReference type="NCBI Taxonomy" id="381761"/>
    <lineage>
        <taxon>Eukaryota</taxon>
        <taxon>Viridiplantae</taxon>
        <taxon>Chlorophyta</taxon>
        <taxon>core chlorophytes</taxon>
        <taxon>Trebouxiophyceae</taxon>
        <taxon>Trebouxiophyceae incertae sedis</taxon>
        <taxon>Elliptochloris clade</taxon>
        <taxon>Elliptochloris</taxon>
    </lineage>
</organism>
<keyword evidence="2" id="KW-0106">Calcium</keyword>
<dbReference type="InterPro" id="IPR011992">
    <property type="entry name" value="EF-hand-dom_pair"/>
</dbReference>
<gene>
    <name evidence="5" type="ORF">WJX81_003861</name>
</gene>
<evidence type="ECO:0000259" key="4">
    <source>
        <dbReference type="PROSITE" id="PS50222"/>
    </source>
</evidence>
<dbReference type="PRINTS" id="PR00450">
    <property type="entry name" value="RECOVERIN"/>
</dbReference>
<sequence length="209" mass="23467">MGCCQSRSAPSDSPEKLAAETHFSVDEVYALEELFHKLSNSLHHDGRIHKDEFALALFKAQQRSNLFTDRVFEVFDTKKNDVIDFGEFVRALSVFHPKAPLEEKAAFAFRIYDLDNTGSINQGEVQRLLAALLADNPALDLDEGAIHNIVQQTFAQADTAGDGIISPQEWLDLVSGNPSIIDYMTLPVLKEVTKQYASFVFNKERRYDA</sequence>
<dbReference type="Proteomes" id="UP001445335">
    <property type="component" value="Unassembled WGS sequence"/>
</dbReference>
<dbReference type="PROSITE" id="PS50222">
    <property type="entry name" value="EF_HAND_2"/>
    <property type="match status" value="3"/>
</dbReference>
<comment type="similarity">
    <text evidence="3">Belongs to the calcineurin regulatory subunit family.</text>
</comment>
<dbReference type="EMBL" id="JALJOU010000019">
    <property type="protein sequence ID" value="KAK9838312.1"/>
    <property type="molecule type" value="Genomic_DNA"/>
</dbReference>
<feature type="domain" description="EF-hand" evidence="4">
    <location>
        <begin position="63"/>
        <end position="98"/>
    </location>
</feature>
<proteinExistence type="inferred from homology"/>
<evidence type="ECO:0000256" key="1">
    <source>
        <dbReference type="ARBA" id="ARBA00022737"/>
    </source>
</evidence>
<dbReference type="FunFam" id="1.10.238.10:FF:000073">
    <property type="entry name" value="calcineurin B-like protein 3"/>
    <property type="match status" value="1"/>
</dbReference>
<evidence type="ECO:0000256" key="2">
    <source>
        <dbReference type="ARBA" id="ARBA00022837"/>
    </source>
</evidence>
<feature type="domain" description="EF-hand" evidence="4">
    <location>
        <begin position="145"/>
        <end position="180"/>
    </location>
</feature>
<dbReference type="GO" id="GO:0019900">
    <property type="term" value="F:kinase binding"/>
    <property type="evidence" value="ECO:0007669"/>
    <property type="project" value="InterPro"/>
</dbReference>
<evidence type="ECO:0000313" key="6">
    <source>
        <dbReference type="Proteomes" id="UP001445335"/>
    </source>
</evidence>
<feature type="domain" description="EF-hand" evidence="4">
    <location>
        <begin position="100"/>
        <end position="135"/>
    </location>
</feature>
<dbReference type="PROSITE" id="PS00018">
    <property type="entry name" value="EF_HAND_1"/>
    <property type="match status" value="1"/>
</dbReference>
<dbReference type="Pfam" id="PF13499">
    <property type="entry name" value="EF-hand_7"/>
    <property type="match status" value="1"/>
</dbReference>
<dbReference type="SMART" id="SM00054">
    <property type="entry name" value="EFh"/>
    <property type="match status" value="3"/>
</dbReference>
<dbReference type="InterPro" id="IPR045198">
    <property type="entry name" value="CNBL1-10"/>
</dbReference>
<dbReference type="AlphaFoldDB" id="A0AAW1RXI7"/>
<accession>A0AAW1RXI7</accession>